<evidence type="ECO:0000313" key="4">
    <source>
        <dbReference type="Proteomes" id="UP000492821"/>
    </source>
</evidence>
<dbReference type="Proteomes" id="UP000492821">
    <property type="component" value="Unassembled WGS sequence"/>
</dbReference>
<dbReference type="WBParaSite" id="Pan_g9390.t3">
    <property type="protein sequence ID" value="Pan_g9390.t3"/>
    <property type="gene ID" value="Pan_g9390"/>
</dbReference>
<dbReference type="Pfam" id="PF03227">
    <property type="entry name" value="GILT"/>
    <property type="match status" value="1"/>
</dbReference>
<keyword evidence="2" id="KW-0325">Glycoprotein</keyword>
<accession>A0A7E4WDE6</accession>
<keyword evidence="3" id="KW-1133">Transmembrane helix</keyword>
<dbReference type="GO" id="GO:0016671">
    <property type="term" value="F:oxidoreductase activity, acting on a sulfur group of donors, disulfide as acceptor"/>
    <property type="evidence" value="ECO:0007669"/>
    <property type="project" value="InterPro"/>
</dbReference>
<keyword evidence="3" id="KW-0472">Membrane</keyword>
<evidence type="ECO:0000256" key="3">
    <source>
        <dbReference type="SAM" id="Phobius"/>
    </source>
</evidence>
<dbReference type="PANTHER" id="PTHR13234:SF70">
    <property type="entry name" value="GILT-LIKE PROTEIN C02D5.2"/>
    <property type="match status" value="1"/>
</dbReference>
<sequence>MTVKWYFGRFLYRQYVYPLLCLLLILLLLKWNTQPTKVIIEHEKYHDGLNERVSSKTDKAKGVEDLPQPAKEIVDTQSGNSVHIAVYMEAQCPDTSRFIKKHLVPTWQRLRSTGRVEIALVPFGKARCERVGDDFKCDCQHGSNECELNQLMNCAINEFNFADHYVPLIGCIQGSNNVNAAIEKCIQKGHYNQYTDRLRECATGPRGRHLLALAGQKTTALSPPLTFVPWVMLDGARSTDAYWALEENVCKLLDPQPPECQPVMAAAKAAAARI</sequence>
<reference evidence="4" key="1">
    <citation type="journal article" date="2013" name="Genetics">
        <title>The draft genome and transcriptome of Panagrellus redivivus are shaped by the harsh demands of a free-living lifestyle.</title>
        <authorList>
            <person name="Srinivasan J."/>
            <person name="Dillman A.R."/>
            <person name="Macchietto M.G."/>
            <person name="Heikkinen L."/>
            <person name="Lakso M."/>
            <person name="Fracchia K.M."/>
            <person name="Antoshechkin I."/>
            <person name="Mortazavi A."/>
            <person name="Wong G."/>
            <person name="Sternberg P.W."/>
        </authorList>
    </citation>
    <scope>NUCLEOTIDE SEQUENCE [LARGE SCALE GENOMIC DNA]</scope>
    <source>
        <strain evidence="4">MT8872</strain>
    </source>
</reference>
<comment type="similarity">
    <text evidence="1">Belongs to the GILT family.</text>
</comment>
<organism evidence="4 5">
    <name type="scientific">Panagrellus redivivus</name>
    <name type="common">Microworm</name>
    <dbReference type="NCBI Taxonomy" id="6233"/>
    <lineage>
        <taxon>Eukaryota</taxon>
        <taxon>Metazoa</taxon>
        <taxon>Ecdysozoa</taxon>
        <taxon>Nematoda</taxon>
        <taxon>Chromadorea</taxon>
        <taxon>Rhabditida</taxon>
        <taxon>Tylenchina</taxon>
        <taxon>Panagrolaimomorpha</taxon>
        <taxon>Panagrolaimoidea</taxon>
        <taxon>Panagrolaimidae</taxon>
        <taxon>Panagrellus</taxon>
    </lineage>
</organism>
<proteinExistence type="inferred from homology"/>
<reference evidence="5" key="2">
    <citation type="submission" date="2020-10" db="UniProtKB">
        <authorList>
            <consortium name="WormBaseParasite"/>
        </authorList>
    </citation>
    <scope>IDENTIFICATION</scope>
</reference>
<evidence type="ECO:0000256" key="1">
    <source>
        <dbReference type="ARBA" id="ARBA00005679"/>
    </source>
</evidence>
<feature type="transmembrane region" description="Helical" evidence="3">
    <location>
        <begin position="12"/>
        <end position="29"/>
    </location>
</feature>
<dbReference type="InterPro" id="IPR004911">
    <property type="entry name" value="Interferon-induced_GILT"/>
</dbReference>
<name>A0A7E4WDE6_PANRE</name>
<protein>
    <submittedName>
        <fullName evidence="5">Gamma-interferon-inducible lysosomal thiol reductase</fullName>
    </submittedName>
</protein>
<keyword evidence="3" id="KW-0812">Transmembrane</keyword>
<evidence type="ECO:0000256" key="2">
    <source>
        <dbReference type="ARBA" id="ARBA00023180"/>
    </source>
</evidence>
<keyword evidence="4" id="KW-1185">Reference proteome</keyword>
<dbReference type="AlphaFoldDB" id="A0A7E4WDE6"/>
<dbReference type="PANTHER" id="PTHR13234">
    <property type="entry name" value="GAMMA-INTERFERON INDUCIBLE LYSOSOMAL THIOL REDUCTASE GILT"/>
    <property type="match status" value="1"/>
</dbReference>
<evidence type="ECO:0000313" key="5">
    <source>
        <dbReference type="WBParaSite" id="Pan_g9390.t3"/>
    </source>
</evidence>